<evidence type="ECO:0000313" key="2">
    <source>
        <dbReference type="Proteomes" id="UP000814128"/>
    </source>
</evidence>
<keyword evidence="2" id="KW-1185">Reference proteome</keyword>
<organism evidence="1 2">
    <name type="scientific">Vararia minispora EC-137</name>
    <dbReference type="NCBI Taxonomy" id="1314806"/>
    <lineage>
        <taxon>Eukaryota</taxon>
        <taxon>Fungi</taxon>
        <taxon>Dikarya</taxon>
        <taxon>Basidiomycota</taxon>
        <taxon>Agaricomycotina</taxon>
        <taxon>Agaricomycetes</taxon>
        <taxon>Russulales</taxon>
        <taxon>Lachnocladiaceae</taxon>
        <taxon>Vararia</taxon>
    </lineage>
</organism>
<proteinExistence type="predicted"/>
<protein>
    <submittedName>
        <fullName evidence="1">Uncharacterized protein</fullName>
    </submittedName>
</protein>
<reference evidence="1" key="2">
    <citation type="journal article" date="2022" name="New Phytol.">
        <title>Evolutionary transition to the ectomycorrhizal habit in the genomes of a hyperdiverse lineage of mushroom-forming fungi.</title>
        <authorList>
            <person name="Looney B."/>
            <person name="Miyauchi S."/>
            <person name="Morin E."/>
            <person name="Drula E."/>
            <person name="Courty P.E."/>
            <person name="Kohler A."/>
            <person name="Kuo A."/>
            <person name="LaButti K."/>
            <person name="Pangilinan J."/>
            <person name="Lipzen A."/>
            <person name="Riley R."/>
            <person name="Andreopoulos W."/>
            <person name="He G."/>
            <person name="Johnson J."/>
            <person name="Nolan M."/>
            <person name="Tritt A."/>
            <person name="Barry K.W."/>
            <person name="Grigoriev I.V."/>
            <person name="Nagy L.G."/>
            <person name="Hibbett D."/>
            <person name="Henrissat B."/>
            <person name="Matheny P.B."/>
            <person name="Labbe J."/>
            <person name="Martin F.M."/>
        </authorList>
    </citation>
    <scope>NUCLEOTIDE SEQUENCE</scope>
    <source>
        <strain evidence="1">EC-137</strain>
    </source>
</reference>
<sequence length="183" mass="19943">MPTYGFPLYLEDMTGALTGSDFVDIHDRMRLSVRCTLRDAFRTVYMIYGGYAGGNSARVVEPAAVLDYGPSNALGTVTIGAGQPMPMGTYLAKVSRFGRSARRFVAADGQAYVWKWRAEAGAEWSCTSAAGAAVADYSLRTPGESYARSSGCVLTVEEAYQHLAAEFLASLLIMRHIYEHRIC</sequence>
<evidence type="ECO:0000313" key="1">
    <source>
        <dbReference type="EMBL" id="KAI0026988.1"/>
    </source>
</evidence>
<accession>A0ACB8Q5Z0</accession>
<dbReference type="Proteomes" id="UP000814128">
    <property type="component" value="Unassembled WGS sequence"/>
</dbReference>
<comment type="caution">
    <text evidence="1">The sequence shown here is derived from an EMBL/GenBank/DDBJ whole genome shotgun (WGS) entry which is preliminary data.</text>
</comment>
<gene>
    <name evidence="1" type="ORF">K488DRAFT_63433</name>
</gene>
<dbReference type="EMBL" id="MU274060">
    <property type="protein sequence ID" value="KAI0026988.1"/>
    <property type="molecule type" value="Genomic_DNA"/>
</dbReference>
<reference evidence="1" key="1">
    <citation type="submission" date="2021-02" db="EMBL/GenBank/DDBJ databases">
        <authorList>
            <consortium name="DOE Joint Genome Institute"/>
            <person name="Ahrendt S."/>
            <person name="Looney B.P."/>
            <person name="Miyauchi S."/>
            <person name="Morin E."/>
            <person name="Drula E."/>
            <person name="Courty P.E."/>
            <person name="Chicoki N."/>
            <person name="Fauchery L."/>
            <person name="Kohler A."/>
            <person name="Kuo A."/>
            <person name="Labutti K."/>
            <person name="Pangilinan J."/>
            <person name="Lipzen A."/>
            <person name="Riley R."/>
            <person name="Andreopoulos W."/>
            <person name="He G."/>
            <person name="Johnson J."/>
            <person name="Barry K.W."/>
            <person name="Grigoriev I.V."/>
            <person name="Nagy L."/>
            <person name="Hibbett D."/>
            <person name="Henrissat B."/>
            <person name="Matheny P.B."/>
            <person name="Labbe J."/>
            <person name="Martin F."/>
        </authorList>
    </citation>
    <scope>NUCLEOTIDE SEQUENCE</scope>
    <source>
        <strain evidence="1">EC-137</strain>
    </source>
</reference>
<name>A0ACB8Q5Z0_9AGAM</name>